<dbReference type="SMART" id="SM00499">
    <property type="entry name" value="AAI"/>
    <property type="match status" value="1"/>
</dbReference>
<keyword evidence="5" id="KW-0732">Signal</keyword>
<sequence>MHVTTHTQNALSAYLVIFLTLDFLSKTAHHGLSVLGASYHCNYFTSLLLLISLPPTILSQNSPIPTDPTVTDCTPRLLPLAPCAPFVQGMAQTPVQPCCDNLNQLYQEQPGCICLLLKDTNQRSFPINRTLALELPALCNVQINIAACSGAPQVLSSPPASQVHPGAPSNSSVGRQTDYTFAASPVVEGEPRSSIMGIEFHRSTGVKLEAEGSLMLLVTLALISLSKAFRWV</sequence>
<evidence type="ECO:0000256" key="5">
    <source>
        <dbReference type="ARBA" id="ARBA00022729"/>
    </source>
</evidence>
<dbReference type="InterPro" id="IPR016140">
    <property type="entry name" value="Bifunc_inhib/LTP/seed_store"/>
</dbReference>
<keyword evidence="7" id="KW-0325">Glycoprotein</keyword>
<proteinExistence type="inferred from homology"/>
<evidence type="ECO:0000259" key="9">
    <source>
        <dbReference type="SMART" id="SM00499"/>
    </source>
</evidence>
<protein>
    <recommendedName>
        <fullName evidence="9">Bifunctional inhibitor/plant lipid transfer protein/seed storage helical domain-containing protein</fullName>
    </recommendedName>
</protein>
<evidence type="ECO:0000256" key="6">
    <source>
        <dbReference type="ARBA" id="ARBA00023157"/>
    </source>
</evidence>
<dbReference type="Proteomes" id="UP001164929">
    <property type="component" value="Chromosome 15"/>
</dbReference>
<dbReference type="SUPFAM" id="SSF47699">
    <property type="entry name" value="Bifunctional inhibitor/lipid-transfer protein/seed storage 2S albumin"/>
    <property type="match status" value="1"/>
</dbReference>
<reference evidence="10" key="1">
    <citation type="journal article" date="2023" name="Mol. Ecol. Resour.">
        <title>Chromosome-level genome assembly of a triploid poplar Populus alba 'Berolinensis'.</title>
        <authorList>
            <person name="Chen S."/>
            <person name="Yu Y."/>
            <person name="Wang X."/>
            <person name="Wang S."/>
            <person name="Zhang T."/>
            <person name="Zhou Y."/>
            <person name="He R."/>
            <person name="Meng N."/>
            <person name="Wang Y."/>
            <person name="Liu W."/>
            <person name="Liu Z."/>
            <person name="Liu J."/>
            <person name="Guo Q."/>
            <person name="Huang H."/>
            <person name="Sederoff R.R."/>
            <person name="Wang G."/>
            <person name="Qu G."/>
            <person name="Chen S."/>
        </authorList>
    </citation>
    <scope>NUCLEOTIDE SEQUENCE</scope>
    <source>
        <strain evidence="10">SC-2020</strain>
    </source>
</reference>
<comment type="subcellular location">
    <subcellularLocation>
        <location evidence="1">Cell membrane</location>
        <topology evidence="1">Lipid-anchor</topology>
        <topology evidence="1">GPI-anchor</topology>
    </subcellularLocation>
</comment>
<comment type="similarity">
    <text evidence="2">Belongs to the plant LTP family.</text>
</comment>
<evidence type="ECO:0000256" key="2">
    <source>
        <dbReference type="ARBA" id="ARBA00009748"/>
    </source>
</evidence>
<dbReference type="GO" id="GO:0005886">
    <property type="term" value="C:plasma membrane"/>
    <property type="evidence" value="ECO:0007669"/>
    <property type="project" value="UniProtKB-SubCell"/>
</dbReference>
<organism evidence="10 11">
    <name type="scientific">Populus alba x Populus x berolinensis</name>
    <dbReference type="NCBI Taxonomy" id="444605"/>
    <lineage>
        <taxon>Eukaryota</taxon>
        <taxon>Viridiplantae</taxon>
        <taxon>Streptophyta</taxon>
        <taxon>Embryophyta</taxon>
        <taxon>Tracheophyta</taxon>
        <taxon>Spermatophyta</taxon>
        <taxon>Magnoliopsida</taxon>
        <taxon>eudicotyledons</taxon>
        <taxon>Gunneridae</taxon>
        <taxon>Pentapetalae</taxon>
        <taxon>rosids</taxon>
        <taxon>fabids</taxon>
        <taxon>Malpighiales</taxon>
        <taxon>Salicaceae</taxon>
        <taxon>Saliceae</taxon>
        <taxon>Populus</taxon>
    </lineage>
</organism>
<name>A0AAD6LQB3_9ROSI</name>
<dbReference type="Gene3D" id="1.10.110.10">
    <property type="entry name" value="Plant lipid-transfer and hydrophobic proteins"/>
    <property type="match status" value="1"/>
</dbReference>
<evidence type="ECO:0000256" key="1">
    <source>
        <dbReference type="ARBA" id="ARBA00004609"/>
    </source>
</evidence>
<evidence type="ECO:0000256" key="4">
    <source>
        <dbReference type="ARBA" id="ARBA00022622"/>
    </source>
</evidence>
<evidence type="ECO:0000256" key="8">
    <source>
        <dbReference type="ARBA" id="ARBA00023288"/>
    </source>
</evidence>
<dbReference type="CDD" id="cd00010">
    <property type="entry name" value="AAI_LTSS"/>
    <property type="match status" value="1"/>
</dbReference>
<keyword evidence="3" id="KW-1003">Cell membrane</keyword>
<feature type="domain" description="Bifunctional inhibitor/plant lipid transfer protein/seed storage helical" evidence="9">
    <location>
        <begin position="73"/>
        <end position="148"/>
    </location>
</feature>
<evidence type="ECO:0000313" key="10">
    <source>
        <dbReference type="EMBL" id="KAJ6971367.1"/>
    </source>
</evidence>
<dbReference type="InterPro" id="IPR043325">
    <property type="entry name" value="LTSS"/>
</dbReference>
<keyword evidence="6" id="KW-1015">Disulfide bond</keyword>
<evidence type="ECO:0000256" key="7">
    <source>
        <dbReference type="ARBA" id="ARBA00023180"/>
    </source>
</evidence>
<keyword evidence="11" id="KW-1185">Reference proteome</keyword>
<dbReference type="EMBL" id="JAQIZT010000015">
    <property type="protein sequence ID" value="KAJ6971367.1"/>
    <property type="molecule type" value="Genomic_DNA"/>
</dbReference>
<dbReference type="AlphaFoldDB" id="A0AAD6LQB3"/>
<dbReference type="PANTHER" id="PTHR33044">
    <property type="entry name" value="BIFUNCTIONAL INHIBITOR/LIPID-TRANSFER PROTEIN/SEED STORAGE 2S ALBUMIN SUPERFAMILY PROTEIN-RELATED"/>
    <property type="match status" value="1"/>
</dbReference>
<dbReference type="InterPro" id="IPR036312">
    <property type="entry name" value="Bifun_inhib/LTP/seed_sf"/>
</dbReference>
<dbReference type="GO" id="GO:0098552">
    <property type="term" value="C:side of membrane"/>
    <property type="evidence" value="ECO:0007669"/>
    <property type="project" value="UniProtKB-KW"/>
</dbReference>
<gene>
    <name evidence="10" type="ORF">NC653_035594</name>
</gene>
<accession>A0AAD6LQB3</accession>
<keyword evidence="8" id="KW-0449">Lipoprotein</keyword>
<evidence type="ECO:0000256" key="3">
    <source>
        <dbReference type="ARBA" id="ARBA00022475"/>
    </source>
</evidence>
<dbReference type="Pfam" id="PF14368">
    <property type="entry name" value="LTP_2"/>
    <property type="match status" value="1"/>
</dbReference>
<keyword evidence="4" id="KW-0472">Membrane</keyword>
<evidence type="ECO:0000313" key="11">
    <source>
        <dbReference type="Proteomes" id="UP001164929"/>
    </source>
</evidence>
<comment type="caution">
    <text evidence="10">The sequence shown here is derived from an EMBL/GenBank/DDBJ whole genome shotgun (WGS) entry which is preliminary data.</text>
</comment>
<keyword evidence="4" id="KW-0336">GPI-anchor</keyword>